<dbReference type="EMBL" id="BARU01009997">
    <property type="protein sequence ID" value="GAH43979.1"/>
    <property type="molecule type" value="Genomic_DNA"/>
</dbReference>
<reference evidence="1" key="1">
    <citation type="journal article" date="2014" name="Front. Microbiol.">
        <title>High frequency of phylogenetically diverse reductive dehalogenase-homologous genes in deep subseafloor sedimentary metagenomes.</title>
        <authorList>
            <person name="Kawai M."/>
            <person name="Futagami T."/>
            <person name="Toyoda A."/>
            <person name="Takaki Y."/>
            <person name="Nishi S."/>
            <person name="Hori S."/>
            <person name="Arai W."/>
            <person name="Tsubouchi T."/>
            <person name="Morono Y."/>
            <person name="Uchiyama I."/>
            <person name="Ito T."/>
            <person name="Fujiyama A."/>
            <person name="Inagaki F."/>
            <person name="Takami H."/>
        </authorList>
    </citation>
    <scope>NUCLEOTIDE SEQUENCE</scope>
    <source>
        <strain evidence="1">Expedition CK06-06</strain>
    </source>
</reference>
<dbReference type="AlphaFoldDB" id="X1GQX4"/>
<proteinExistence type="predicted"/>
<sequence length="62" mass="7225">MLLSILLIRLKKSWEVSLKNIGENWRFYENGGDARLWYGNIIDVVDWGENSVSYYKDKGGLT</sequence>
<accession>X1GQX4</accession>
<gene>
    <name evidence="1" type="ORF">S03H2_19164</name>
</gene>
<name>X1GQX4_9ZZZZ</name>
<protein>
    <submittedName>
        <fullName evidence="1">Uncharacterized protein</fullName>
    </submittedName>
</protein>
<evidence type="ECO:0000313" key="1">
    <source>
        <dbReference type="EMBL" id="GAH43979.1"/>
    </source>
</evidence>
<feature type="non-terminal residue" evidence="1">
    <location>
        <position position="62"/>
    </location>
</feature>
<organism evidence="1">
    <name type="scientific">marine sediment metagenome</name>
    <dbReference type="NCBI Taxonomy" id="412755"/>
    <lineage>
        <taxon>unclassified sequences</taxon>
        <taxon>metagenomes</taxon>
        <taxon>ecological metagenomes</taxon>
    </lineage>
</organism>
<comment type="caution">
    <text evidence="1">The sequence shown here is derived from an EMBL/GenBank/DDBJ whole genome shotgun (WGS) entry which is preliminary data.</text>
</comment>